<evidence type="ECO:0000256" key="1">
    <source>
        <dbReference type="ARBA" id="ARBA00004370"/>
    </source>
</evidence>
<dbReference type="InterPro" id="IPR022684">
    <property type="entry name" value="Calpain_cysteine_protease"/>
</dbReference>
<evidence type="ECO:0000256" key="10">
    <source>
        <dbReference type="PROSITE-ProRule" id="PRU00239"/>
    </source>
</evidence>
<keyword evidence="13" id="KW-1185">Reference proteome</keyword>
<dbReference type="GO" id="GO:0005737">
    <property type="term" value="C:cytoplasm"/>
    <property type="evidence" value="ECO:0007669"/>
    <property type="project" value="TreeGrafter"/>
</dbReference>
<dbReference type="InterPro" id="IPR036213">
    <property type="entry name" value="Calpain_III_sf"/>
</dbReference>
<feature type="active site" evidence="9">
    <location>
        <position position="520"/>
    </location>
</feature>
<dbReference type="GO" id="GO:0016020">
    <property type="term" value="C:membrane"/>
    <property type="evidence" value="ECO:0007669"/>
    <property type="project" value="UniProtKB-SubCell"/>
</dbReference>
<name>A0A915HUQ0_ROMCU</name>
<evidence type="ECO:0000256" key="7">
    <source>
        <dbReference type="ARBA" id="ARBA00022989"/>
    </source>
</evidence>
<dbReference type="Gene3D" id="3.90.70.10">
    <property type="entry name" value="Cysteine proteinases"/>
    <property type="match status" value="1"/>
</dbReference>
<dbReference type="Pfam" id="PF00648">
    <property type="entry name" value="Peptidase_C2"/>
    <property type="match status" value="1"/>
</dbReference>
<keyword evidence="3" id="KW-0645">Protease</keyword>
<evidence type="ECO:0000313" key="13">
    <source>
        <dbReference type="Proteomes" id="UP000887565"/>
    </source>
</evidence>
<evidence type="ECO:0000256" key="2">
    <source>
        <dbReference type="ARBA" id="ARBA00007623"/>
    </source>
</evidence>
<dbReference type="OMA" id="DNSREWR"/>
<dbReference type="Pfam" id="PF01067">
    <property type="entry name" value="Calpain_III"/>
    <property type="match status" value="1"/>
</dbReference>
<evidence type="ECO:0000256" key="9">
    <source>
        <dbReference type="PIRSR" id="PIRSR622684-1"/>
    </source>
</evidence>
<comment type="subcellular location">
    <subcellularLocation>
        <location evidence="1">Membrane</location>
    </subcellularLocation>
</comment>
<organism evidence="13 14">
    <name type="scientific">Romanomermis culicivorax</name>
    <name type="common">Nematode worm</name>
    <dbReference type="NCBI Taxonomy" id="13658"/>
    <lineage>
        <taxon>Eukaryota</taxon>
        <taxon>Metazoa</taxon>
        <taxon>Ecdysozoa</taxon>
        <taxon>Nematoda</taxon>
        <taxon>Enoplea</taxon>
        <taxon>Dorylaimia</taxon>
        <taxon>Mermithida</taxon>
        <taxon>Mermithoidea</taxon>
        <taxon>Mermithidae</taxon>
        <taxon>Romanomermis</taxon>
    </lineage>
</organism>
<keyword evidence="8" id="KW-0472">Membrane</keyword>
<dbReference type="InterPro" id="IPR022683">
    <property type="entry name" value="Calpain_III"/>
</dbReference>
<dbReference type="SUPFAM" id="SSF49758">
    <property type="entry name" value="Calpain large subunit, middle domain (domain III)"/>
    <property type="match status" value="1"/>
</dbReference>
<evidence type="ECO:0000256" key="5">
    <source>
        <dbReference type="ARBA" id="ARBA00022801"/>
    </source>
</evidence>
<evidence type="ECO:0000256" key="4">
    <source>
        <dbReference type="ARBA" id="ARBA00022692"/>
    </source>
</evidence>
<dbReference type="SMART" id="SM00230">
    <property type="entry name" value="CysPc"/>
    <property type="match status" value="1"/>
</dbReference>
<dbReference type="InterPro" id="IPR022682">
    <property type="entry name" value="Calpain_domain_III"/>
</dbReference>
<evidence type="ECO:0000256" key="8">
    <source>
        <dbReference type="ARBA" id="ARBA00023136"/>
    </source>
</evidence>
<dbReference type="InterPro" id="IPR033883">
    <property type="entry name" value="C2_III"/>
</dbReference>
<dbReference type="AlphaFoldDB" id="A0A915HUQ0"/>
<dbReference type="InterPro" id="IPR038765">
    <property type="entry name" value="Papain-like_cys_pep_sf"/>
</dbReference>
<keyword evidence="5" id="KW-0378">Hydrolase</keyword>
<dbReference type="PRINTS" id="PR00704">
    <property type="entry name" value="CALPAIN"/>
</dbReference>
<dbReference type="SUPFAM" id="SSF53822">
    <property type="entry name" value="Periplasmic binding protein-like I"/>
    <property type="match status" value="1"/>
</dbReference>
<reference evidence="14" key="1">
    <citation type="submission" date="2022-11" db="UniProtKB">
        <authorList>
            <consortium name="WormBaseParasite"/>
        </authorList>
    </citation>
    <scope>IDENTIFICATION</scope>
</reference>
<dbReference type="Pfam" id="PF01094">
    <property type="entry name" value="ANF_receptor"/>
    <property type="match status" value="1"/>
</dbReference>
<keyword evidence="6" id="KW-0788">Thiol protease</keyword>
<feature type="compositionally biased region" description="Acidic residues" evidence="11">
    <location>
        <begin position="11"/>
        <end position="20"/>
    </location>
</feature>
<evidence type="ECO:0000256" key="11">
    <source>
        <dbReference type="SAM" id="MobiDB-lite"/>
    </source>
</evidence>
<dbReference type="SMART" id="SM00720">
    <property type="entry name" value="calpain_III"/>
    <property type="match status" value="1"/>
</dbReference>
<evidence type="ECO:0000256" key="3">
    <source>
        <dbReference type="ARBA" id="ARBA00022670"/>
    </source>
</evidence>
<protein>
    <submittedName>
        <fullName evidence="14">Calpain catalytic domain-containing protein</fullName>
    </submittedName>
</protein>
<dbReference type="Gene3D" id="3.40.50.2300">
    <property type="match status" value="1"/>
</dbReference>
<dbReference type="CDD" id="cd00044">
    <property type="entry name" value="CysPc"/>
    <property type="match status" value="1"/>
</dbReference>
<dbReference type="Gene3D" id="2.60.120.380">
    <property type="match status" value="1"/>
</dbReference>
<dbReference type="FunFam" id="2.60.120.380:FF:000002">
    <property type="entry name" value="calpain-3 isoform X1"/>
    <property type="match status" value="1"/>
</dbReference>
<dbReference type="PANTHER" id="PTHR10183:SF419">
    <property type="entry name" value="CALPAIN CLP-1"/>
    <property type="match status" value="1"/>
</dbReference>
<dbReference type="PROSITE" id="PS00139">
    <property type="entry name" value="THIOL_PROTEASE_CYS"/>
    <property type="match status" value="1"/>
</dbReference>
<feature type="active site" evidence="9">
    <location>
        <position position="367"/>
    </location>
</feature>
<feature type="region of interest" description="Disordered" evidence="11">
    <location>
        <begin position="1"/>
        <end position="20"/>
    </location>
</feature>
<dbReference type="Proteomes" id="UP000887565">
    <property type="component" value="Unplaced"/>
</dbReference>
<dbReference type="PANTHER" id="PTHR10183">
    <property type="entry name" value="CALPAIN"/>
    <property type="match status" value="1"/>
</dbReference>
<evidence type="ECO:0000259" key="12">
    <source>
        <dbReference type="PROSITE" id="PS50203"/>
    </source>
</evidence>
<dbReference type="InterPro" id="IPR001300">
    <property type="entry name" value="Peptidase_C2_calpain_cat"/>
</dbReference>
<dbReference type="GO" id="GO:0004198">
    <property type="term" value="F:calcium-dependent cysteine-type endopeptidase activity"/>
    <property type="evidence" value="ECO:0007669"/>
    <property type="project" value="InterPro"/>
</dbReference>
<dbReference type="SUPFAM" id="SSF54001">
    <property type="entry name" value="Cysteine proteinases"/>
    <property type="match status" value="1"/>
</dbReference>
<comment type="similarity">
    <text evidence="2">Belongs to the peptidase C2 family.</text>
</comment>
<dbReference type="InterPro" id="IPR000169">
    <property type="entry name" value="Pept_cys_AS"/>
</dbReference>
<evidence type="ECO:0000313" key="14">
    <source>
        <dbReference type="WBParaSite" id="nRc.2.0.1.t05624-RA"/>
    </source>
</evidence>
<accession>A0A915HUQ0</accession>
<evidence type="ECO:0000256" key="6">
    <source>
        <dbReference type="ARBA" id="ARBA00022807"/>
    </source>
</evidence>
<keyword evidence="7" id="KW-1133">Transmembrane helix</keyword>
<dbReference type="WBParaSite" id="nRc.2.0.1.t05624-RA">
    <property type="protein sequence ID" value="nRc.2.0.1.t05624-RA"/>
    <property type="gene ID" value="nRc.2.0.1.g05624"/>
</dbReference>
<keyword evidence="4" id="KW-0812">Transmembrane</keyword>
<dbReference type="PROSITE" id="PS50203">
    <property type="entry name" value="CALPAIN_CAT"/>
    <property type="match status" value="1"/>
</dbReference>
<dbReference type="InterPro" id="IPR028082">
    <property type="entry name" value="Peripla_BP_I"/>
</dbReference>
<dbReference type="GO" id="GO:0006508">
    <property type="term" value="P:proteolysis"/>
    <property type="evidence" value="ECO:0007669"/>
    <property type="project" value="UniProtKB-KW"/>
</dbReference>
<sequence length="941" mass="102520">MSHRVRQYQVNEDDDYHGGCSDEENCQQVKLADDQFSGLIGNIASGLMKEGGLNIGRGGGGGGQSGNLGGFLGDLAGQFLKGGGGGGKSGGGKKGGLDVGGLIGGILGGGGKKGSGRKHFDPNIKTDMGDIMGGGGGGGGGDYSYNEGGGGGYSSGGDGQNKPDIGNIIGGLIQGGSGKGGIGSLIGGLMGGKGGGGNIPKENLNGGLIDTVSQLIGYGAHRFLGVDPATGHIIGAIAGNIIFNLGGKDNVLGNIGKIVLDNIITGKYKRKVDPWIPPEPSGLVPKPPPPPMPGQYQEFERLRRECLERKVLFEDDIFPAEDSSLFYSQRPSKRIEWLRPGEICQDPQLFVEGHSRFDVVQGELGDCWLLAAMANLTLRDELFYRVVPPDQSFTENYAGIFHFQIWHYGKWVDVVIDDRLPTHGGKLLYLHSPSNNEYWSALLEKAYAKLHGSYEALKGGTTSEALEDFTGGLTEFIDLKAAPSNLLQLLFTTFELGSLMGCSIEVTTQNGKVPLLRIRNPWGNEHEWNGAWSDNSREWSMISEQEKRALGLKFAHDGEFWITFDDFIRNFEKLEICNLGPEVAAEIEQMTGVRIGKTAWQAASHEGEWITNKTAGGCRNFIRTFANNPQYRISLTDADPNDADDLCTCVMSVLQMYRRESKASGVDMLPIGFAIYKVDDHGAGSRLDAQFFSQHKSTARSPVFINLREVCGRFRLPPGNYVMVPSTFEPNNEGNFMVRIFTNGLQNGWPPNMTAGFLVYTCNWKLHELVAQMAIVDLKAIGVMPSDLNFKFYSRQSCDDESAMNTSLDLYKNYHVNVFFGPECFAAISITALLAANLDLPTFGYLSVSSQLENKRKYKTLVRTANSMSYMSQAIREVLLYFKWRRIVVIRVPGSTCDVLTDAFPTTFSDTNVNVVSTLMVNYNDTNSMQSTLDQLKLEAR</sequence>
<dbReference type="CDD" id="cd00214">
    <property type="entry name" value="Calpain_III"/>
    <property type="match status" value="1"/>
</dbReference>
<feature type="domain" description="Calpain catalytic" evidence="12">
    <location>
        <begin position="312"/>
        <end position="580"/>
    </location>
</feature>
<dbReference type="InterPro" id="IPR001828">
    <property type="entry name" value="ANF_lig-bd_rcpt"/>
</dbReference>
<proteinExistence type="inferred from homology"/>
<comment type="caution">
    <text evidence="10">Lacks conserved residue(s) required for the propagation of feature annotation.</text>
</comment>